<dbReference type="Gene3D" id="3.90.850.10">
    <property type="entry name" value="Fumarylacetoacetase-like, C-terminal domain"/>
    <property type="match status" value="1"/>
</dbReference>
<dbReference type="InterPro" id="IPR051121">
    <property type="entry name" value="FAH"/>
</dbReference>
<dbReference type="SUPFAM" id="SSF56529">
    <property type="entry name" value="FAH"/>
    <property type="match status" value="1"/>
</dbReference>
<reference evidence="4 5" key="1">
    <citation type="submission" date="2020-03" db="EMBL/GenBank/DDBJ databases">
        <title>Sphingomonas sp. nov., isolated from fish.</title>
        <authorList>
            <person name="Hyun D.-W."/>
            <person name="Bae J.-W."/>
        </authorList>
    </citation>
    <scope>NUCLEOTIDE SEQUENCE [LARGE SCALE GENOMIC DNA]</scope>
    <source>
        <strain evidence="4 5">HDW15B</strain>
    </source>
</reference>
<evidence type="ECO:0000313" key="4">
    <source>
        <dbReference type="EMBL" id="QIK78351.1"/>
    </source>
</evidence>
<evidence type="ECO:0000313" key="5">
    <source>
        <dbReference type="Proteomes" id="UP000503222"/>
    </source>
</evidence>
<evidence type="ECO:0000256" key="1">
    <source>
        <dbReference type="ARBA" id="ARBA00010211"/>
    </source>
</evidence>
<keyword evidence="5" id="KW-1185">Reference proteome</keyword>
<dbReference type="AlphaFoldDB" id="A0A6G7YNN7"/>
<keyword evidence="4" id="KW-0378">Hydrolase</keyword>
<protein>
    <submittedName>
        <fullName evidence="4">Fumarylacetoacetate hydrolase family protein</fullName>
    </submittedName>
</protein>
<dbReference type="PANTHER" id="PTHR42796">
    <property type="entry name" value="FUMARYLACETOACETATE HYDROLASE DOMAIN-CONTAINING PROTEIN 2A-RELATED"/>
    <property type="match status" value="1"/>
</dbReference>
<dbReference type="GO" id="GO:0046872">
    <property type="term" value="F:metal ion binding"/>
    <property type="evidence" value="ECO:0007669"/>
    <property type="project" value="UniProtKB-KW"/>
</dbReference>
<evidence type="ECO:0000256" key="2">
    <source>
        <dbReference type="ARBA" id="ARBA00022723"/>
    </source>
</evidence>
<feature type="domain" description="Fumarylacetoacetase-like C-terminal" evidence="3">
    <location>
        <begin position="73"/>
        <end position="278"/>
    </location>
</feature>
<comment type="similarity">
    <text evidence="1">Belongs to the FAH family.</text>
</comment>
<keyword evidence="2" id="KW-0479">Metal-binding</keyword>
<dbReference type="EMBL" id="CP049869">
    <property type="protein sequence ID" value="QIK78351.1"/>
    <property type="molecule type" value="Genomic_DNA"/>
</dbReference>
<dbReference type="GO" id="GO:0016853">
    <property type="term" value="F:isomerase activity"/>
    <property type="evidence" value="ECO:0007669"/>
    <property type="project" value="UniProtKB-ARBA"/>
</dbReference>
<accession>A0A6G7YNN7</accession>
<dbReference type="InterPro" id="IPR011234">
    <property type="entry name" value="Fumarylacetoacetase-like_C"/>
</dbReference>
<dbReference type="PANTHER" id="PTHR42796:SF4">
    <property type="entry name" value="FUMARYLACETOACETATE HYDROLASE DOMAIN-CONTAINING PROTEIN 2A"/>
    <property type="match status" value="1"/>
</dbReference>
<dbReference type="FunFam" id="3.90.850.10:FF:000002">
    <property type="entry name" value="2-hydroxyhepta-2,4-diene-1,7-dioate isomerase"/>
    <property type="match status" value="1"/>
</dbReference>
<proteinExistence type="inferred from homology"/>
<dbReference type="GO" id="GO:0019752">
    <property type="term" value="P:carboxylic acid metabolic process"/>
    <property type="evidence" value="ECO:0007669"/>
    <property type="project" value="UniProtKB-ARBA"/>
</dbReference>
<organism evidence="4 5">
    <name type="scientific">Sphingomonas piscis</name>
    <dbReference type="NCBI Taxonomy" id="2714943"/>
    <lineage>
        <taxon>Bacteria</taxon>
        <taxon>Pseudomonadati</taxon>
        <taxon>Pseudomonadota</taxon>
        <taxon>Alphaproteobacteria</taxon>
        <taxon>Sphingomonadales</taxon>
        <taxon>Sphingomonadaceae</taxon>
        <taxon>Sphingomonas</taxon>
    </lineage>
</organism>
<name>A0A6G7YNN7_9SPHN</name>
<dbReference type="Pfam" id="PF01557">
    <property type="entry name" value="FAA_hydrolase"/>
    <property type="match status" value="1"/>
</dbReference>
<dbReference type="KEGG" id="spii:G7077_04965"/>
<dbReference type="RefSeq" id="WP_166410745.1">
    <property type="nucleotide sequence ID" value="NZ_CP049869.1"/>
</dbReference>
<dbReference type="InterPro" id="IPR036663">
    <property type="entry name" value="Fumarylacetoacetase_C_sf"/>
</dbReference>
<sequence>MKLVRYGAPGSEKPGIIDSQGKIRDLSEQVVDISSATLAAGALRDLASLNIDDLPLVPGEPRLGPCVGGVGKFLCIGLNYSDHAAETGASVPPEPVLFTKATSAIIGPNDDVRLPRGSTKTDWEVELGIVIGSACKYVSETDALDHVAGYCVVNDLSEREYQLERSGTWDKGKGCDTFGPLGPWLVTKDEVPDPCALHMWLDVNGHRFQDGSTATMVYRPAFLVSYLSQFMTLHPGDVISTGTPPGVGMGQKPPVFLKVGDRIDLGIEGLGSQHQRVVEDRGLPDNA</sequence>
<dbReference type="GO" id="GO:0016787">
    <property type="term" value="F:hydrolase activity"/>
    <property type="evidence" value="ECO:0007669"/>
    <property type="project" value="UniProtKB-KW"/>
</dbReference>
<evidence type="ECO:0000259" key="3">
    <source>
        <dbReference type="Pfam" id="PF01557"/>
    </source>
</evidence>
<gene>
    <name evidence="4" type="ORF">G7077_04965</name>
</gene>
<dbReference type="Proteomes" id="UP000503222">
    <property type="component" value="Chromosome"/>
</dbReference>